<dbReference type="EMBL" id="HBHW01040831">
    <property type="protein sequence ID" value="CAE0063312.1"/>
    <property type="molecule type" value="Transcribed_RNA"/>
</dbReference>
<dbReference type="Pfam" id="PF00581">
    <property type="entry name" value="Rhodanese"/>
    <property type="match status" value="2"/>
</dbReference>
<proteinExistence type="predicted"/>
<dbReference type="AlphaFoldDB" id="A0A7S3A830"/>
<protein>
    <recommendedName>
        <fullName evidence="3">Rhodanese domain-containing protein</fullName>
    </recommendedName>
</protein>
<name>A0A7S3A830_9RHOD</name>
<keyword evidence="2" id="KW-0677">Repeat</keyword>
<dbReference type="GO" id="GO:0004792">
    <property type="term" value="F:thiosulfate-cyanide sulfurtransferase activity"/>
    <property type="evidence" value="ECO:0007669"/>
    <property type="project" value="TreeGrafter"/>
</dbReference>
<dbReference type="InterPro" id="IPR036873">
    <property type="entry name" value="Rhodanese-like_dom_sf"/>
</dbReference>
<dbReference type="CDD" id="cd01449">
    <property type="entry name" value="TST_Repeat_2"/>
    <property type="match status" value="1"/>
</dbReference>
<accession>A0A7S3A830</accession>
<dbReference type="EMBL" id="HBHW01040832">
    <property type="protein sequence ID" value="CAE0063313.1"/>
    <property type="molecule type" value="Transcribed_RNA"/>
</dbReference>
<evidence type="ECO:0000256" key="1">
    <source>
        <dbReference type="ARBA" id="ARBA00022679"/>
    </source>
</evidence>
<feature type="domain" description="Rhodanese" evidence="3">
    <location>
        <begin position="54"/>
        <end position="188"/>
    </location>
</feature>
<gene>
    <name evidence="4" type="ORF">RMAR00112_LOCUS31380</name>
    <name evidence="5" type="ORF">RMAR00112_LOCUS31381</name>
    <name evidence="6" type="ORF">RMAR00112_LOCUS31384</name>
    <name evidence="7" type="ORF">RMAR00112_LOCUS31385</name>
</gene>
<keyword evidence="1" id="KW-0808">Transferase</keyword>
<dbReference type="PANTHER" id="PTHR11364:SF27">
    <property type="entry name" value="SULFURTRANSFERASE"/>
    <property type="match status" value="1"/>
</dbReference>
<dbReference type="CDD" id="cd01448">
    <property type="entry name" value="TST_Repeat_1"/>
    <property type="match status" value="1"/>
</dbReference>
<evidence type="ECO:0000313" key="4">
    <source>
        <dbReference type="EMBL" id="CAE0063308.1"/>
    </source>
</evidence>
<dbReference type="InterPro" id="IPR001763">
    <property type="entry name" value="Rhodanese-like_dom"/>
</dbReference>
<dbReference type="GO" id="GO:0005739">
    <property type="term" value="C:mitochondrion"/>
    <property type="evidence" value="ECO:0007669"/>
    <property type="project" value="TreeGrafter"/>
</dbReference>
<organism evidence="7">
    <name type="scientific">Rhodosorus marinus</name>
    <dbReference type="NCBI Taxonomy" id="101924"/>
    <lineage>
        <taxon>Eukaryota</taxon>
        <taxon>Rhodophyta</taxon>
        <taxon>Stylonematophyceae</taxon>
        <taxon>Stylonematales</taxon>
        <taxon>Stylonemataceae</taxon>
        <taxon>Rhodosorus</taxon>
    </lineage>
</organism>
<dbReference type="EMBL" id="HBHW01040828">
    <property type="protein sequence ID" value="CAE0063309.1"/>
    <property type="molecule type" value="Transcribed_RNA"/>
</dbReference>
<feature type="domain" description="Rhodanese" evidence="3">
    <location>
        <begin position="219"/>
        <end position="330"/>
    </location>
</feature>
<dbReference type="EMBL" id="HBHW01040827">
    <property type="protein sequence ID" value="CAE0063308.1"/>
    <property type="molecule type" value="Transcribed_RNA"/>
</dbReference>
<reference evidence="7" key="1">
    <citation type="submission" date="2021-01" db="EMBL/GenBank/DDBJ databases">
        <authorList>
            <person name="Corre E."/>
            <person name="Pelletier E."/>
            <person name="Niang G."/>
            <person name="Scheremetjew M."/>
            <person name="Finn R."/>
            <person name="Kale V."/>
            <person name="Holt S."/>
            <person name="Cochrane G."/>
            <person name="Meng A."/>
            <person name="Brown T."/>
            <person name="Cohen L."/>
        </authorList>
    </citation>
    <scope>NUCLEOTIDE SEQUENCE</scope>
    <source>
        <strain evidence="7">CCMP 769</strain>
    </source>
</reference>
<dbReference type="Gene3D" id="3.40.250.10">
    <property type="entry name" value="Rhodanese-like domain"/>
    <property type="match status" value="2"/>
</dbReference>
<dbReference type="SMART" id="SM00450">
    <property type="entry name" value="RHOD"/>
    <property type="match status" value="2"/>
</dbReference>
<dbReference type="PANTHER" id="PTHR11364">
    <property type="entry name" value="THIOSULFATE SULFERTANSFERASE"/>
    <property type="match status" value="1"/>
</dbReference>
<evidence type="ECO:0000259" key="3">
    <source>
        <dbReference type="PROSITE" id="PS50206"/>
    </source>
</evidence>
<evidence type="ECO:0000313" key="6">
    <source>
        <dbReference type="EMBL" id="CAE0063312.1"/>
    </source>
</evidence>
<dbReference type="InterPro" id="IPR045078">
    <property type="entry name" value="TST/MPST-like"/>
</dbReference>
<dbReference type="SUPFAM" id="SSF52821">
    <property type="entry name" value="Rhodanese/Cell cycle control phosphatase"/>
    <property type="match status" value="2"/>
</dbReference>
<evidence type="ECO:0000313" key="7">
    <source>
        <dbReference type="EMBL" id="CAE0063313.1"/>
    </source>
</evidence>
<evidence type="ECO:0000313" key="5">
    <source>
        <dbReference type="EMBL" id="CAE0063309.1"/>
    </source>
</evidence>
<dbReference type="PROSITE" id="PS50206">
    <property type="entry name" value="RHODANESE_3"/>
    <property type="match status" value="2"/>
</dbReference>
<sequence>MALIRPRTCRLTFAAPFSLKNMTRSAAKGTVTCGLAQDEHDERKLVSPRWLRDRLEEVSVIDIRGQVKKLDRIYDADGVKYYQQVEPRGLKDEYLFSHIPGSVFVDWTSDIVDKSSGGLFNLIDVDGFRQCMEERGVSCDKTVVIYDNGDMLYAARLWFAMVLYGHPDVRLLNGGFSLWEEQGLPTSDDSRCMLTLLSEFNPDRTYSSMLMSMSDILSKKSEANLIDARSKVQYDGIQRRATRGGHIPGAISLDRRRLLNEDGSGFLPPSELRQVFEDVGVRANDRPTIAYCNGGVASTLVLFALHLLDVPLDKLFNYDGSWNEYGSHASNPPLG</sequence>
<evidence type="ECO:0000256" key="2">
    <source>
        <dbReference type="ARBA" id="ARBA00022737"/>
    </source>
</evidence>